<dbReference type="OrthoDB" id="6059252at2"/>
<evidence type="ECO:0000313" key="4">
    <source>
        <dbReference type="Proteomes" id="UP000197596"/>
    </source>
</evidence>
<dbReference type="EMBL" id="JABFMT010000003">
    <property type="protein sequence ID" value="NUU00729.1"/>
    <property type="molecule type" value="Genomic_DNA"/>
</dbReference>
<feature type="transmembrane region" description="Helical" evidence="1">
    <location>
        <begin position="132"/>
        <end position="152"/>
    </location>
</feature>
<dbReference type="Proteomes" id="UP000536746">
    <property type="component" value="Unassembled WGS sequence"/>
</dbReference>
<dbReference type="RefSeq" id="WP_079215428.1">
    <property type="nucleotide sequence ID" value="NZ_CP018845.1"/>
</dbReference>
<feature type="transmembrane region" description="Helical" evidence="1">
    <location>
        <begin position="90"/>
        <end position="112"/>
    </location>
</feature>
<dbReference type="EMBL" id="NJGU01000001">
    <property type="protein sequence ID" value="OWY31116.1"/>
    <property type="molecule type" value="Genomic_DNA"/>
</dbReference>
<protein>
    <submittedName>
        <fullName evidence="3">Anti-sigma F factor</fullName>
    </submittedName>
    <submittedName>
        <fullName evidence="2">DUF1109 domain-containing protein</fullName>
    </submittedName>
</protein>
<dbReference type="Proteomes" id="UP000197596">
    <property type="component" value="Unassembled WGS sequence"/>
</dbReference>
<feature type="transmembrane region" description="Helical" evidence="1">
    <location>
        <begin position="59"/>
        <end position="78"/>
    </location>
</feature>
<accession>A0A246WXN7</accession>
<dbReference type="InterPro" id="IPR009495">
    <property type="entry name" value="NrsF"/>
</dbReference>
<organism evidence="3 4">
    <name type="scientific">Herbaspirillum robiniae</name>
    <dbReference type="NCBI Taxonomy" id="2014887"/>
    <lineage>
        <taxon>Bacteria</taxon>
        <taxon>Pseudomonadati</taxon>
        <taxon>Pseudomonadota</taxon>
        <taxon>Betaproteobacteria</taxon>
        <taxon>Burkholderiales</taxon>
        <taxon>Oxalobacteraceae</taxon>
        <taxon>Herbaspirillum</taxon>
    </lineage>
</organism>
<keyword evidence="1" id="KW-0472">Membrane</keyword>
<evidence type="ECO:0000313" key="2">
    <source>
        <dbReference type="EMBL" id="NUU00729.1"/>
    </source>
</evidence>
<feature type="transmembrane region" description="Helical" evidence="1">
    <location>
        <begin position="190"/>
        <end position="211"/>
    </location>
</feature>
<dbReference type="Pfam" id="PF06532">
    <property type="entry name" value="NrsF"/>
    <property type="match status" value="1"/>
</dbReference>
<evidence type="ECO:0000256" key="1">
    <source>
        <dbReference type="SAM" id="Phobius"/>
    </source>
</evidence>
<evidence type="ECO:0000313" key="5">
    <source>
        <dbReference type="Proteomes" id="UP000536746"/>
    </source>
</evidence>
<reference evidence="3 4" key="1">
    <citation type="submission" date="2017-06" db="EMBL/GenBank/DDBJ databases">
        <title>Herbaspirillum phytohormonus sp. nov., isolated from the root nodule of Robinia pseudoacacia in lead-zinc mine.</title>
        <authorList>
            <person name="Fan M."/>
            <person name="Lin Y."/>
        </authorList>
    </citation>
    <scope>NUCLEOTIDE SEQUENCE [LARGE SCALE GENOMIC DNA]</scope>
    <source>
        <strain evidence="3 4">HZ10</strain>
    </source>
</reference>
<dbReference type="AlphaFoldDB" id="A0A246WXN7"/>
<evidence type="ECO:0000313" key="3">
    <source>
        <dbReference type="EMBL" id="OWY31116.1"/>
    </source>
</evidence>
<name>A0A246WXN7_9BURK</name>
<keyword evidence="5" id="KW-1185">Reference proteome</keyword>
<feature type="transmembrane region" description="Helical" evidence="1">
    <location>
        <begin position="159"/>
        <end position="178"/>
    </location>
</feature>
<gene>
    <name evidence="3" type="ORF">CEJ42_03400</name>
    <name evidence="2" type="ORF">HNO84_03895</name>
</gene>
<keyword evidence="1" id="KW-0812">Transmembrane</keyword>
<keyword evidence="1" id="KW-1133">Transmembrane helix</keyword>
<feature type="transmembrane region" description="Helical" evidence="1">
    <location>
        <begin position="29"/>
        <end position="47"/>
    </location>
</feature>
<sequence>MKTDDLIAMMAANAAPVDPRLPARRMAQALAGGAVVSLALLLATFGLRPDLTAMLSVPLFWIKLAFPTALAVGALLVLRRLLRPGLKVGANWNGIALPVAAIWIAGALVFVAAPAADRLPLLMGLTWRTCPFNIALLSLPLCASVTWAVRAMAPTRLRLTGAVAGLLAGAVATMVYCLHCPEMGVPFWGLWYFLGMLIPAMAGLLLGPRLLRW</sequence>
<proteinExistence type="predicted"/>
<reference evidence="2 5" key="2">
    <citation type="journal article" date="2020" name="Front. Plant Sci.">
        <title>Isolation of Rhizosphere Bacteria That Improve Quality and Water Stress Tolerance in Greenhouse Ornamentals.</title>
        <authorList>
            <person name="Nordstedt N.P."/>
            <person name="Jones M.L."/>
        </authorList>
    </citation>
    <scope>NUCLEOTIDE SEQUENCE [LARGE SCALE GENOMIC DNA]</scope>
    <source>
        <strain evidence="2 5">C6C2</strain>
    </source>
</reference>
<comment type="caution">
    <text evidence="3">The sequence shown here is derived from an EMBL/GenBank/DDBJ whole genome shotgun (WGS) entry which is preliminary data.</text>
</comment>